<evidence type="ECO:0000256" key="4">
    <source>
        <dbReference type="SAM" id="Phobius"/>
    </source>
</evidence>
<dbReference type="Proteomes" id="UP000256334">
    <property type="component" value="Unassembled WGS sequence"/>
</dbReference>
<dbReference type="Gene3D" id="1.10.287.470">
    <property type="entry name" value="Helix hairpin bin"/>
    <property type="match status" value="2"/>
</dbReference>
<gene>
    <name evidence="7" type="ORF">C8D72_1818</name>
</gene>
<name>A0A3D9DW68_9GAMM</name>
<feature type="compositionally biased region" description="Low complexity" evidence="3">
    <location>
        <begin position="158"/>
        <end position="170"/>
    </location>
</feature>
<protein>
    <submittedName>
        <fullName evidence="7">Membrane fusion protein (Multidrug efflux system)</fullName>
    </submittedName>
</protein>
<keyword evidence="4" id="KW-1133">Transmembrane helix</keyword>
<feature type="transmembrane region" description="Helical" evidence="4">
    <location>
        <begin position="15"/>
        <end position="34"/>
    </location>
</feature>
<dbReference type="Pfam" id="PF25876">
    <property type="entry name" value="HH_MFP_RND"/>
    <property type="match status" value="1"/>
</dbReference>
<dbReference type="GO" id="GO:0055085">
    <property type="term" value="P:transmembrane transport"/>
    <property type="evidence" value="ECO:0007669"/>
    <property type="project" value="InterPro"/>
</dbReference>
<evidence type="ECO:0000256" key="2">
    <source>
        <dbReference type="SAM" id="Coils"/>
    </source>
</evidence>
<organism evidence="7 8">
    <name type="scientific">Kushneria indalinina DSM 14324</name>
    <dbReference type="NCBI Taxonomy" id="1122140"/>
    <lineage>
        <taxon>Bacteria</taxon>
        <taxon>Pseudomonadati</taxon>
        <taxon>Pseudomonadota</taxon>
        <taxon>Gammaproteobacteria</taxon>
        <taxon>Oceanospirillales</taxon>
        <taxon>Halomonadaceae</taxon>
        <taxon>Kushneria</taxon>
    </lineage>
</organism>
<keyword evidence="2" id="KW-0175">Coiled coil</keyword>
<dbReference type="SUPFAM" id="SSF111369">
    <property type="entry name" value="HlyD-like secretion proteins"/>
    <property type="match status" value="2"/>
</dbReference>
<evidence type="ECO:0000313" key="7">
    <source>
        <dbReference type="EMBL" id="REC94986.1"/>
    </source>
</evidence>
<dbReference type="Gene3D" id="2.40.50.100">
    <property type="match status" value="1"/>
</dbReference>
<dbReference type="InterPro" id="IPR050739">
    <property type="entry name" value="MFP"/>
</dbReference>
<proteinExistence type="inferred from homology"/>
<reference evidence="7 8" key="1">
    <citation type="submission" date="2018-07" db="EMBL/GenBank/DDBJ databases">
        <title>Genomic Encyclopedia of Type Strains, Phase IV (KMG-IV): sequencing the most valuable type-strain genomes for metagenomic binning, comparative biology and taxonomic classification.</title>
        <authorList>
            <person name="Goeker M."/>
        </authorList>
    </citation>
    <scope>NUCLEOTIDE SEQUENCE [LARGE SCALE GENOMIC DNA]</scope>
    <source>
        <strain evidence="7 8">DSM 14324</strain>
    </source>
</reference>
<dbReference type="Gene3D" id="2.40.30.170">
    <property type="match status" value="1"/>
</dbReference>
<evidence type="ECO:0000259" key="6">
    <source>
        <dbReference type="Pfam" id="PF25917"/>
    </source>
</evidence>
<feature type="domain" description="Multidrug resistance protein MdtA-like barrel-sandwich hybrid" evidence="6">
    <location>
        <begin position="55"/>
        <end position="250"/>
    </location>
</feature>
<dbReference type="OrthoDB" id="9811754at2"/>
<dbReference type="PANTHER" id="PTHR30386:SF24">
    <property type="entry name" value="MULTIDRUG RESISTANCE EFFLUX PUMP"/>
    <property type="match status" value="1"/>
</dbReference>
<keyword evidence="4" id="KW-0472">Membrane</keyword>
<evidence type="ECO:0000259" key="5">
    <source>
        <dbReference type="Pfam" id="PF25876"/>
    </source>
</evidence>
<sequence>MSNPADDARPRSRKTLILTIAIVLIAAVAAALLARHQFRGGEVWTNDARLDADYVVIAPQVEGDLVAVHVDDHDRVTRGDALMDIDPRDYQAAVDDAEGQVAAARASLAQIEAQLAQHPAQVQRARAQVAEDGANADYAHATAERYRRLRHNGNVSDQNAQQAEANAHAQQAKRRADQAELARVRQQKQVLEAQRESAEATLDQALAQQEKARLSLSRTHLTAPVDGVIAEQSARVGGWVNAGSAQLAIVPVQGIYITAHYREVDITDVEPGQPVDISVDAWPDLKLHGHVKSLAPATGATFSPVSSNDTSGNFTKIVQRLPVRIALDPDQPGLDRLRVGLSVETTIHTDAHG</sequence>
<dbReference type="PANTHER" id="PTHR30386">
    <property type="entry name" value="MEMBRANE FUSION SUBUNIT OF EMRAB-TOLC MULTIDRUG EFFLUX PUMP"/>
    <property type="match status" value="1"/>
</dbReference>
<evidence type="ECO:0000256" key="1">
    <source>
        <dbReference type="ARBA" id="ARBA00009477"/>
    </source>
</evidence>
<dbReference type="Pfam" id="PF25917">
    <property type="entry name" value="BSH_RND"/>
    <property type="match status" value="1"/>
</dbReference>
<dbReference type="AlphaFoldDB" id="A0A3D9DW68"/>
<dbReference type="RefSeq" id="WP_115854072.1">
    <property type="nucleotide sequence ID" value="NZ_QRDJ01000007.1"/>
</dbReference>
<dbReference type="EMBL" id="QRDJ01000007">
    <property type="protein sequence ID" value="REC94986.1"/>
    <property type="molecule type" value="Genomic_DNA"/>
</dbReference>
<accession>A0A3D9DW68</accession>
<dbReference type="InterPro" id="IPR058624">
    <property type="entry name" value="MdtA-like_HH"/>
</dbReference>
<feature type="coiled-coil region" evidence="2">
    <location>
        <begin position="94"/>
        <end position="128"/>
    </location>
</feature>
<comment type="caution">
    <text evidence="7">The sequence shown here is derived from an EMBL/GenBank/DDBJ whole genome shotgun (WGS) entry which is preliminary data.</text>
</comment>
<keyword evidence="4" id="KW-0812">Transmembrane</keyword>
<comment type="similarity">
    <text evidence="1">Belongs to the membrane fusion protein (MFP) (TC 8.A.1) family.</text>
</comment>
<evidence type="ECO:0000256" key="3">
    <source>
        <dbReference type="SAM" id="MobiDB-lite"/>
    </source>
</evidence>
<feature type="domain" description="Multidrug resistance protein MdtA-like alpha-helical hairpin" evidence="5">
    <location>
        <begin position="122"/>
        <end position="183"/>
    </location>
</feature>
<feature type="region of interest" description="Disordered" evidence="3">
    <location>
        <begin position="157"/>
        <end position="179"/>
    </location>
</feature>
<keyword evidence="8" id="KW-1185">Reference proteome</keyword>
<evidence type="ECO:0000313" key="8">
    <source>
        <dbReference type="Proteomes" id="UP000256334"/>
    </source>
</evidence>
<dbReference type="InterPro" id="IPR058625">
    <property type="entry name" value="MdtA-like_BSH"/>
</dbReference>